<proteinExistence type="predicted"/>
<reference evidence="2" key="1">
    <citation type="submission" date="2022-04" db="EMBL/GenBank/DDBJ databases">
        <title>Carnegiea gigantea Genome sequencing and assembly v2.</title>
        <authorList>
            <person name="Copetti D."/>
            <person name="Sanderson M.J."/>
            <person name="Burquez A."/>
            <person name="Wojciechowski M.F."/>
        </authorList>
    </citation>
    <scope>NUCLEOTIDE SEQUENCE</scope>
    <source>
        <strain evidence="2">SGP5-SGP5p</strain>
        <tissue evidence="2">Aerial part</tissue>
    </source>
</reference>
<dbReference type="Proteomes" id="UP001153076">
    <property type="component" value="Unassembled WGS sequence"/>
</dbReference>
<feature type="region of interest" description="Disordered" evidence="1">
    <location>
        <begin position="1"/>
        <end position="88"/>
    </location>
</feature>
<protein>
    <submittedName>
        <fullName evidence="2">Uncharacterized protein</fullName>
    </submittedName>
</protein>
<dbReference type="EMBL" id="JAKOGI010000625">
    <property type="protein sequence ID" value="KAJ8432213.1"/>
    <property type="molecule type" value="Genomic_DNA"/>
</dbReference>
<comment type="caution">
    <text evidence="2">The sequence shown here is derived from an EMBL/GenBank/DDBJ whole genome shotgun (WGS) entry which is preliminary data.</text>
</comment>
<gene>
    <name evidence="2" type="ORF">Cgig2_020743</name>
</gene>
<sequence length="173" mass="18752">MALPFKKTQVQPLDANSEVPSLASISAPLTRRPPPPGHRAATASPRLPDISLSSRSHLDGATAPTSFLPLPLRREREDESKPNYSSHLRRLQPISPSKSRLGNWVLPRDLGSNVVWARKLDTVQEKSGQGRGSALLSSFFSWPESWTLAQEPGCRAANLLARQSILSGTGLGS</sequence>
<keyword evidence="3" id="KW-1185">Reference proteome</keyword>
<dbReference type="AlphaFoldDB" id="A0A9Q1JWJ2"/>
<evidence type="ECO:0000256" key="1">
    <source>
        <dbReference type="SAM" id="MobiDB-lite"/>
    </source>
</evidence>
<feature type="compositionally biased region" description="Basic and acidic residues" evidence="1">
    <location>
        <begin position="72"/>
        <end position="81"/>
    </location>
</feature>
<name>A0A9Q1JWJ2_9CARY</name>
<evidence type="ECO:0000313" key="3">
    <source>
        <dbReference type="Proteomes" id="UP001153076"/>
    </source>
</evidence>
<organism evidence="2 3">
    <name type="scientific">Carnegiea gigantea</name>
    <dbReference type="NCBI Taxonomy" id="171969"/>
    <lineage>
        <taxon>Eukaryota</taxon>
        <taxon>Viridiplantae</taxon>
        <taxon>Streptophyta</taxon>
        <taxon>Embryophyta</taxon>
        <taxon>Tracheophyta</taxon>
        <taxon>Spermatophyta</taxon>
        <taxon>Magnoliopsida</taxon>
        <taxon>eudicotyledons</taxon>
        <taxon>Gunneridae</taxon>
        <taxon>Pentapetalae</taxon>
        <taxon>Caryophyllales</taxon>
        <taxon>Cactineae</taxon>
        <taxon>Cactaceae</taxon>
        <taxon>Cactoideae</taxon>
        <taxon>Echinocereeae</taxon>
        <taxon>Carnegiea</taxon>
    </lineage>
</organism>
<evidence type="ECO:0000313" key="2">
    <source>
        <dbReference type="EMBL" id="KAJ8432213.1"/>
    </source>
</evidence>
<accession>A0A9Q1JWJ2</accession>